<name>A0A6V7VWS1_MELEN</name>
<evidence type="ECO:0000313" key="2">
    <source>
        <dbReference type="Proteomes" id="UP000580250"/>
    </source>
</evidence>
<gene>
    <name evidence="1" type="ORF">MENT_LOCUS31278</name>
</gene>
<proteinExistence type="predicted"/>
<sequence>MIEKWRSKNLLDYLFYRKVKISDKLVDECWRESLNEFLKGLIYIELSVTKFKIKPEEGVEQFKKWLTNPYLFSQIQLYSNRGKFLYYVKICANNLTKMNKKLKIQNKKELKKKLVECIEYKLKNKEENKNIKFNEFHVGNLINIINEGDVEAKLLIKLIERAEGLF</sequence>
<dbReference type="EMBL" id="CAJEWN010000340">
    <property type="protein sequence ID" value="CAD2179283.1"/>
    <property type="molecule type" value="Genomic_DNA"/>
</dbReference>
<dbReference type="Proteomes" id="UP000580250">
    <property type="component" value="Unassembled WGS sequence"/>
</dbReference>
<evidence type="ECO:0000313" key="1">
    <source>
        <dbReference type="EMBL" id="CAD2179283.1"/>
    </source>
</evidence>
<protein>
    <submittedName>
        <fullName evidence="1">Uncharacterized protein</fullName>
    </submittedName>
</protein>
<reference evidence="1 2" key="1">
    <citation type="submission" date="2020-08" db="EMBL/GenBank/DDBJ databases">
        <authorList>
            <person name="Koutsovoulos G."/>
            <person name="Danchin GJ E."/>
        </authorList>
    </citation>
    <scope>NUCLEOTIDE SEQUENCE [LARGE SCALE GENOMIC DNA]</scope>
</reference>
<accession>A0A6V7VWS1</accession>
<organism evidence="1 2">
    <name type="scientific">Meloidogyne enterolobii</name>
    <name type="common">Root-knot nematode worm</name>
    <name type="synonym">Meloidogyne mayaguensis</name>
    <dbReference type="NCBI Taxonomy" id="390850"/>
    <lineage>
        <taxon>Eukaryota</taxon>
        <taxon>Metazoa</taxon>
        <taxon>Ecdysozoa</taxon>
        <taxon>Nematoda</taxon>
        <taxon>Chromadorea</taxon>
        <taxon>Rhabditida</taxon>
        <taxon>Tylenchina</taxon>
        <taxon>Tylenchomorpha</taxon>
        <taxon>Tylenchoidea</taxon>
        <taxon>Meloidogynidae</taxon>
        <taxon>Meloidogyninae</taxon>
        <taxon>Meloidogyne</taxon>
    </lineage>
</organism>
<comment type="caution">
    <text evidence="1">The sequence shown here is derived from an EMBL/GenBank/DDBJ whole genome shotgun (WGS) entry which is preliminary data.</text>
</comment>
<dbReference type="AlphaFoldDB" id="A0A6V7VWS1"/>